<comment type="function">
    <text evidence="1">Catalyzes the phosphorylation of riboflavin to FMN followed by the adenylation of FMN to FAD.</text>
</comment>
<evidence type="ECO:0000256" key="14">
    <source>
        <dbReference type="ARBA" id="ARBA00049494"/>
    </source>
</evidence>
<evidence type="ECO:0000256" key="15">
    <source>
        <dbReference type="PIRNR" id="PIRNR004491"/>
    </source>
</evidence>
<reference evidence="18" key="1">
    <citation type="journal article" date="2019" name="Int. J. Syst. Evol. Microbiol.">
        <title>The Global Catalogue of Microorganisms (GCM) 10K type strain sequencing project: providing services to taxonomists for standard genome sequencing and annotation.</title>
        <authorList>
            <consortium name="The Broad Institute Genomics Platform"/>
            <consortium name="The Broad Institute Genome Sequencing Center for Infectious Disease"/>
            <person name="Wu L."/>
            <person name="Ma J."/>
        </authorList>
    </citation>
    <scope>NUCLEOTIDE SEQUENCE [LARGE SCALE GENOMIC DNA]</scope>
    <source>
        <strain evidence="18">KCTC 42953</strain>
    </source>
</reference>
<comment type="pathway">
    <text evidence="2 15">Cofactor biosynthesis; FAD biosynthesis; FAD from FMN: step 1/1.</text>
</comment>
<dbReference type="Pfam" id="PF06574">
    <property type="entry name" value="FAD_syn"/>
    <property type="match status" value="1"/>
</dbReference>
<organism evidence="17 18">
    <name type="scientific">Marinicella sediminis</name>
    <dbReference type="NCBI Taxonomy" id="1792834"/>
    <lineage>
        <taxon>Bacteria</taxon>
        <taxon>Pseudomonadati</taxon>
        <taxon>Pseudomonadota</taxon>
        <taxon>Gammaproteobacteria</taxon>
        <taxon>Lysobacterales</taxon>
        <taxon>Marinicellaceae</taxon>
        <taxon>Marinicella</taxon>
    </lineage>
</organism>
<evidence type="ECO:0000256" key="10">
    <source>
        <dbReference type="ARBA" id="ARBA00022827"/>
    </source>
</evidence>
<evidence type="ECO:0000259" key="16">
    <source>
        <dbReference type="SMART" id="SM00904"/>
    </source>
</evidence>
<dbReference type="GO" id="GO:0003919">
    <property type="term" value="F:FMN adenylyltransferase activity"/>
    <property type="evidence" value="ECO:0007669"/>
    <property type="project" value="UniProtKB-EC"/>
</dbReference>
<evidence type="ECO:0000256" key="4">
    <source>
        <dbReference type="ARBA" id="ARBA00022630"/>
    </source>
</evidence>
<keyword evidence="10 15" id="KW-0274">FAD</keyword>
<keyword evidence="18" id="KW-1185">Reference proteome</keyword>
<evidence type="ECO:0000256" key="1">
    <source>
        <dbReference type="ARBA" id="ARBA00002121"/>
    </source>
</evidence>
<dbReference type="InterPro" id="IPR015864">
    <property type="entry name" value="FAD_synthase"/>
</dbReference>
<dbReference type="Pfam" id="PF01687">
    <property type="entry name" value="Flavokinase"/>
    <property type="match status" value="1"/>
</dbReference>
<evidence type="ECO:0000256" key="9">
    <source>
        <dbReference type="ARBA" id="ARBA00022777"/>
    </source>
</evidence>
<dbReference type="InterPro" id="IPR002606">
    <property type="entry name" value="Riboflavin_kinase_bac"/>
</dbReference>
<dbReference type="Gene3D" id="2.40.30.30">
    <property type="entry name" value="Riboflavin kinase-like"/>
    <property type="match status" value="1"/>
</dbReference>
<dbReference type="SMART" id="SM00904">
    <property type="entry name" value="Flavokinase"/>
    <property type="match status" value="1"/>
</dbReference>
<keyword evidence="11 15" id="KW-0067">ATP-binding</keyword>
<name>A0ABV7JDQ8_9GAMM</name>
<protein>
    <recommendedName>
        <fullName evidence="15">Riboflavin biosynthesis protein</fullName>
    </recommendedName>
    <domain>
        <recommendedName>
            <fullName evidence="15">Riboflavin kinase</fullName>
            <ecNumber evidence="15">2.7.1.26</ecNumber>
        </recommendedName>
        <alternativeName>
            <fullName evidence="15">Flavokinase</fullName>
        </alternativeName>
    </domain>
    <domain>
        <recommendedName>
            <fullName evidence="15">FMN adenylyltransferase</fullName>
            <ecNumber evidence="15">2.7.7.2</ecNumber>
        </recommendedName>
        <alternativeName>
            <fullName evidence="15">FAD pyrophosphorylase</fullName>
        </alternativeName>
        <alternativeName>
            <fullName evidence="15">FAD synthase</fullName>
        </alternativeName>
    </domain>
</protein>
<evidence type="ECO:0000256" key="13">
    <source>
        <dbReference type="ARBA" id="ARBA00047880"/>
    </source>
</evidence>
<dbReference type="Proteomes" id="UP001595533">
    <property type="component" value="Unassembled WGS sequence"/>
</dbReference>
<keyword evidence="5 15" id="KW-0288">FMN</keyword>
<keyword evidence="6 15" id="KW-0808">Transferase</keyword>
<dbReference type="EMBL" id="JBHRTS010000002">
    <property type="protein sequence ID" value="MFC3193557.1"/>
    <property type="molecule type" value="Genomic_DNA"/>
</dbReference>
<dbReference type="NCBIfam" id="TIGR00083">
    <property type="entry name" value="ribF"/>
    <property type="match status" value="1"/>
</dbReference>
<proteinExistence type="inferred from homology"/>
<sequence>MNIIRYPHHQPLSVPCCLTIGNFDGVHLGHQALINRVCQQAVSRGMPSCVVTMKPLPLQYFGGSGAVEILTGFKHKARILERMNVDVMCVLNFNAAMARMSAEQFFEQVLWHGLQARYILIGDDFRFGKGRQGGARELQSWGAQCGMEVEQSSAVQVADSRVSSSQIRRHLRAGNFMSARDMLGRDFNVIGRVAHGRKMGRDLGFPTLNIELKSGAFPLHGVYVTRVRIGAQWYQSVTSVGYNPTVGGNAMRAEVHVFDFSADVYGQTVEVLFYQKLRNEVEFVSLDDLIVAIKQDVQAGHDFFAAYKGEPE</sequence>
<dbReference type="PIRSF" id="PIRSF004491">
    <property type="entry name" value="FAD_Synth"/>
    <property type="match status" value="1"/>
</dbReference>
<comment type="pathway">
    <text evidence="3 15">Cofactor biosynthesis; FMN biosynthesis; FMN from riboflavin (ATP route): step 1/1.</text>
</comment>
<evidence type="ECO:0000256" key="3">
    <source>
        <dbReference type="ARBA" id="ARBA00005201"/>
    </source>
</evidence>
<keyword evidence="9 15" id="KW-0418">Kinase</keyword>
<comment type="caution">
    <text evidence="17">The sequence shown here is derived from an EMBL/GenBank/DDBJ whole genome shotgun (WGS) entry which is preliminary data.</text>
</comment>
<keyword evidence="12" id="KW-0511">Multifunctional enzyme</keyword>
<keyword evidence="8 15" id="KW-0547">Nucleotide-binding</keyword>
<dbReference type="SUPFAM" id="SSF82114">
    <property type="entry name" value="Riboflavin kinase-like"/>
    <property type="match status" value="1"/>
</dbReference>
<dbReference type="InterPro" id="IPR023468">
    <property type="entry name" value="Riboflavin_kinase"/>
</dbReference>
<dbReference type="NCBIfam" id="NF004163">
    <property type="entry name" value="PRK05627.1-6"/>
    <property type="match status" value="1"/>
</dbReference>
<dbReference type="PANTHER" id="PTHR22749">
    <property type="entry name" value="RIBOFLAVIN KINASE/FMN ADENYLYLTRANSFERASE"/>
    <property type="match status" value="1"/>
</dbReference>
<comment type="catalytic activity">
    <reaction evidence="14 15">
        <text>FMN + ATP + H(+) = FAD + diphosphate</text>
        <dbReference type="Rhea" id="RHEA:17237"/>
        <dbReference type="ChEBI" id="CHEBI:15378"/>
        <dbReference type="ChEBI" id="CHEBI:30616"/>
        <dbReference type="ChEBI" id="CHEBI:33019"/>
        <dbReference type="ChEBI" id="CHEBI:57692"/>
        <dbReference type="ChEBI" id="CHEBI:58210"/>
        <dbReference type="EC" id="2.7.7.2"/>
    </reaction>
</comment>
<dbReference type="NCBIfam" id="NF004159">
    <property type="entry name" value="PRK05627.1-2"/>
    <property type="match status" value="1"/>
</dbReference>
<evidence type="ECO:0000256" key="7">
    <source>
        <dbReference type="ARBA" id="ARBA00022695"/>
    </source>
</evidence>
<evidence type="ECO:0000256" key="8">
    <source>
        <dbReference type="ARBA" id="ARBA00022741"/>
    </source>
</evidence>
<evidence type="ECO:0000256" key="2">
    <source>
        <dbReference type="ARBA" id="ARBA00004726"/>
    </source>
</evidence>
<evidence type="ECO:0000313" key="18">
    <source>
        <dbReference type="Proteomes" id="UP001595533"/>
    </source>
</evidence>
<feature type="domain" description="Riboflavin kinase" evidence="16">
    <location>
        <begin position="182"/>
        <end position="305"/>
    </location>
</feature>
<evidence type="ECO:0000256" key="5">
    <source>
        <dbReference type="ARBA" id="ARBA00022643"/>
    </source>
</evidence>
<keyword evidence="4 15" id="KW-0285">Flavoprotein</keyword>
<dbReference type="RefSeq" id="WP_077410456.1">
    <property type="nucleotide sequence ID" value="NZ_JBHRTS010000002.1"/>
</dbReference>
<dbReference type="InterPro" id="IPR014729">
    <property type="entry name" value="Rossmann-like_a/b/a_fold"/>
</dbReference>
<dbReference type="NCBIfam" id="NF004162">
    <property type="entry name" value="PRK05627.1-5"/>
    <property type="match status" value="1"/>
</dbReference>
<dbReference type="Gene3D" id="3.40.50.620">
    <property type="entry name" value="HUPs"/>
    <property type="match status" value="1"/>
</dbReference>
<dbReference type="EC" id="2.7.7.2" evidence="15"/>
<evidence type="ECO:0000256" key="11">
    <source>
        <dbReference type="ARBA" id="ARBA00022840"/>
    </source>
</evidence>
<comment type="similarity">
    <text evidence="15">Belongs to the ribF family.</text>
</comment>
<dbReference type="GO" id="GO:0008531">
    <property type="term" value="F:riboflavin kinase activity"/>
    <property type="evidence" value="ECO:0007669"/>
    <property type="project" value="UniProtKB-EC"/>
</dbReference>
<dbReference type="SUPFAM" id="SSF52374">
    <property type="entry name" value="Nucleotidylyl transferase"/>
    <property type="match status" value="1"/>
</dbReference>
<dbReference type="EC" id="2.7.1.26" evidence="15"/>
<dbReference type="InterPro" id="IPR015865">
    <property type="entry name" value="Riboflavin_kinase_bac/euk"/>
</dbReference>
<dbReference type="InterPro" id="IPR023465">
    <property type="entry name" value="Riboflavin_kinase_dom_sf"/>
</dbReference>
<evidence type="ECO:0000313" key="17">
    <source>
        <dbReference type="EMBL" id="MFC3193557.1"/>
    </source>
</evidence>
<evidence type="ECO:0000256" key="12">
    <source>
        <dbReference type="ARBA" id="ARBA00023268"/>
    </source>
</evidence>
<comment type="catalytic activity">
    <reaction evidence="13 15">
        <text>riboflavin + ATP = FMN + ADP + H(+)</text>
        <dbReference type="Rhea" id="RHEA:14357"/>
        <dbReference type="ChEBI" id="CHEBI:15378"/>
        <dbReference type="ChEBI" id="CHEBI:30616"/>
        <dbReference type="ChEBI" id="CHEBI:57986"/>
        <dbReference type="ChEBI" id="CHEBI:58210"/>
        <dbReference type="ChEBI" id="CHEBI:456216"/>
        <dbReference type="EC" id="2.7.1.26"/>
    </reaction>
</comment>
<evidence type="ECO:0000256" key="6">
    <source>
        <dbReference type="ARBA" id="ARBA00022679"/>
    </source>
</evidence>
<keyword evidence="7 15" id="KW-0548">Nucleotidyltransferase</keyword>
<gene>
    <name evidence="17" type="ORF">ACFODZ_04785</name>
</gene>
<accession>A0ABV7JDQ8</accession>
<dbReference type="CDD" id="cd02064">
    <property type="entry name" value="FAD_synthetase_N"/>
    <property type="match status" value="1"/>
</dbReference>
<dbReference type="PANTHER" id="PTHR22749:SF6">
    <property type="entry name" value="RIBOFLAVIN KINASE"/>
    <property type="match status" value="1"/>
</dbReference>